<organism evidence="2 3">
    <name type="scientific">Renibacterium salmoninarum (strain ATCC 33209 / DSM 20767 / JCM 11484 / NBRC 15589 / NCIMB 2235)</name>
    <dbReference type="NCBI Taxonomy" id="288705"/>
    <lineage>
        <taxon>Bacteria</taxon>
        <taxon>Bacillati</taxon>
        <taxon>Actinomycetota</taxon>
        <taxon>Actinomycetes</taxon>
        <taxon>Micrococcales</taxon>
        <taxon>Micrococcaceae</taxon>
        <taxon>Renibacterium</taxon>
    </lineage>
</organism>
<dbReference type="eggNOG" id="COG1554">
    <property type="taxonomic scope" value="Bacteria"/>
</dbReference>
<dbReference type="InterPro" id="IPR027414">
    <property type="entry name" value="GH95_N_dom"/>
</dbReference>
<dbReference type="Pfam" id="PF14498">
    <property type="entry name" value="Glyco_hyd_65N_2"/>
    <property type="match status" value="2"/>
</dbReference>
<dbReference type="HOGENOM" id="CLU_1446550_0_0_11"/>
<dbReference type="PROSITE" id="PS51318">
    <property type="entry name" value="TAT"/>
    <property type="match status" value="1"/>
</dbReference>
<sequence length="187" mass="19611">MESSVHDQSLSQPAPNRRTFLRLGSMVAVAPLIASVLPESAYATGTQSEASNSLALNVAAGAAEDKILMEGLALGNGRLGALVGGAVNREVLELNLDSLWSGGTNPGGVFEQMGEYLSLAKFSIDFNQDASKASGYARTLDLNTAVAVVDYSLNGVNYRRQTIASYPAQAVRSAYTASAKGSYSGRW</sequence>
<evidence type="ECO:0000313" key="3">
    <source>
        <dbReference type="Proteomes" id="UP000002007"/>
    </source>
</evidence>
<dbReference type="PANTHER" id="PTHR31084">
    <property type="entry name" value="ALPHA-L-FUCOSIDASE 2"/>
    <property type="match status" value="1"/>
</dbReference>
<name>A9WRZ0_RENSM</name>
<keyword evidence="3" id="KW-1185">Reference proteome</keyword>
<feature type="domain" description="Glycosyl hydrolase family 95 N-terminal" evidence="1">
    <location>
        <begin position="113"/>
        <end position="182"/>
    </location>
</feature>
<dbReference type="GO" id="GO:0047513">
    <property type="term" value="F:1,2-alpha-L-fucosidase activity"/>
    <property type="evidence" value="ECO:0007669"/>
    <property type="project" value="UniProtKB-EC"/>
</dbReference>
<dbReference type="Gene3D" id="2.70.98.50">
    <property type="entry name" value="putative glycoside hydrolase family protein from bacillus halodurans"/>
    <property type="match status" value="1"/>
</dbReference>
<dbReference type="EC" id="3.2.1.63" evidence="2"/>
<dbReference type="PANTHER" id="PTHR31084:SF0">
    <property type="entry name" value="ALPHA-L-FUCOSIDASE 2"/>
    <property type="match status" value="1"/>
</dbReference>
<dbReference type="EMBL" id="CP000910">
    <property type="protein sequence ID" value="ABY24422.1"/>
    <property type="molecule type" value="Genomic_DNA"/>
</dbReference>
<dbReference type="Proteomes" id="UP000002007">
    <property type="component" value="Chromosome"/>
</dbReference>
<accession>A9WRZ0</accession>
<dbReference type="KEGG" id="rsa:RSal33209_2697"/>
<proteinExistence type="predicted"/>
<feature type="domain" description="Glycosyl hydrolase family 95 N-terminal" evidence="1">
    <location>
        <begin position="68"/>
        <end position="105"/>
    </location>
</feature>
<dbReference type="AlphaFoldDB" id="A9WRZ0"/>
<dbReference type="InterPro" id="IPR006311">
    <property type="entry name" value="TAT_signal"/>
</dbReference>
<reference evidence="3" key="1">
    <citation type="journal article" date="2008" name="J. Bacteriol.">
        <title>Genome sequence of the fish pathogen Renibacterium salmoninarum suggests reductive evolution away from an environmental Arthrobacter ancestor.</title>
        <authorList>
            <person name="Wiens G.D."/>
            <person name="Rockey D.D."/>
            <person name="Wu Z."/>
            <person name="Chang J."/>
            <person name="Levy R."/>
            <person name="Crane S."/>
            <person name="Chen D.S."/>
            <person name="Capri G.R."/>
            <person name="Burnett J.R."/>
            <person name="Sudheesh P.S."/>
            <person name="Schipma M.J."/>
            <person name="Burd H."/>
            <person name="Bhattacharyya A."/>
            <person name="Rhodes L.D."/>
            <person name="Kaul R."/>
            <person name="Strom M.S."/>
        </authorList>
    </citation>
    <scope>NUCLEOTIDE SEQUENCE [LARGE SCALE GENOMIC DNA]</scope>
    <source>
        <strain evidence="3">ATCC 33209 / DSM 20767 / JCM 11484 / NBRC 15589 / NCIMB 2235</strain>
    </source>
</reference>
<dbReference type="STRING" id="288705.RSal33209_2697"/>
<evidence type="ECO:0000313" key="2">
    <source>
        <dbReference type="EMBL" id="ABY24422.1"/>
    </source>
</evidence>
<evidence type="ECO:0000259" key="1">
    <source>
        <dbReference type="Pfam" id="PF14498"/>
    </source>
</evidence>
<keyword evidence="2" id="KW-0326">Glycosidase</keyword>
<protein>
    <submittedName>
        <fullName evidence="2">1,2-alpha-L-fucosidase</fullName>
        <ecNumber evidence="2">3.2.1.63</ecNumber>
    </submittedName>
</protein>
<gene>
    <name evidence="2" type="ordered locus">RSal33209_2697</name>
</gene>
<keyword evidence="2" id="KW-0378">Hydrolase</keyword>